<feature type="compositionally biased region" description="Acidic residues" evidence="2">
    <location>
        <begin position="701"/>
        <end position="715"/>
    </location>
</feature>
<dbReference type="Proteomes" id="UP001244011">
    <property type="component" value="Unassembled WGS sequence"/>
</dbReference>
<evidence type="ECO:0000259" key="3">
    <source>
        <dbReference type="Pfam" id="PF10304"/>
    </source>
</evidence>
<feature type="region of interest" description="Disordered" evidence="2">
    <location>
        <begin position="673"/>
        <end position="715"/>
    </location>
</feature>
<dbReference type="PANTHER" id="PTHR20959:SF1">
    <property type="entry name" value="TRANSPORT AND GOLGI ORGANIZATION PROTEIN 6 HOMOLOG"/>
    <property type="match status" value="1"/>
</dbReference>
<feature type="domain" description="RNA polymerase II assembly factor Rtp1 C-terminal" evidence="3">
    <location>
        <begin position="823"/>
        <end position="855"/>
    </location>
</feature>
<dbReference type="InterPro" id="IPR019414">
    <property type="entry name" value="Rtp1_C2"/>
</dbReference>
<dbReference type="InterPro" id="IPR019451">
    <property type="entry name" value="Rtp1_C1"/>
</dbReference>
<evidence type="ECO:0000313" key="6">
    <source>
        <dbReference type="Proteomes" id="UP001244011"/>
    </source>
</evidence>
<keyword evidence="6" id="KW-1185">Reference proteome</keyword>
<evidence type="ECO:0000313" key="5">
    <source>
        <dbReference type="EMBL" id="KAK1772358.1"/>
    </source>
</evidence>
<dbReference type="AlphaFoldDB" id="A0AAJ0C8Y5"/>
<dbReference type="RefSeq" id="XP_060288571.1">
    <property type="nucleotide sequence ID" value="XM_060425381.1"/>
</dbReference>
<dbReference type="InterPro" id="IPR011989">
    <property type="entry name" value="ARM-like"/>
</dbReference>
<sequence>MDQQSQKQARQELVQSIIEHGSKAFSPESSPDSRAEAQRVFNDLIQRTRTLPLMSALNLLIRPNHSPPWLRSRLVEILTTLPLRADGVRGTLEFVFAVHPSSTVRTSEAAAPQKQGANITHEALSLASHLLSNPPSSVTPETWLSDVSPQLLTLLDGEDGTDLTKVAAYVIGFGILGRKDLGAPGSPGWRWLAEPMLMQINPSIGAGCGSSDASMDSNEIIDLSKDRILVSSANLDRAIRRLRSLIVSHPNPGLCKRLLRPLLLSLWALSSWRNAGKHAQEQVCQPAKELLEIYLKLASSPGIFERIIRNIAYTGGEGKVKPTWMYQSAADGGLHIVAAGETSGANGSTKQVSLEDLDTKIPALLDLLDSTASDLDVSSVFLDLFKRWLKAGQRVETDDILIKERVADEDLDPMGQLAEIRMLQRMIERFPNKLVSRSDHALELVSQVLGNSRSTTEDDESTPVALSILNLVITAPSFRKSKMDAEVIRRLESALDRLATGGDGDVAGTARNLSLLLRYRDEAEELTGSTSAPSDRQIEDRKTYNLAISYITQTDSPPPVRSEGLSLISTLVQARSPVLDIPSILVLLSSLLNDSEDYINLRVIKIFTQLANNHPTSVTRELIDHLVDTNEMAAVDTRLRFGEALAQVVERLGQIFAGDIAQQVGQALLATAGRRGHRPKTEAKQAKEERRRRMKHREAEEAWEGEVPDLSEDVTEEERARNEILARIVEGWESKRGTEDVRIRVSSLSIFAIAMETNIGGLGSTLVSSAVDLCVNILTMESEMEKGILRRAAILLILGFVKALDQARQTGRRLGFGLTTQSREDILRILNYVADTDSDGLVRQYSRDVVESLENWEIANLLPENQTQGPTLTRLAGLSVNPDISNSSGIGNRPRIEEIE</sequence>
<dbReference type="Pfam" id="PF10304">
    <property type="entry name" value="RTP1_C2"/>
    <property type="match status" value="1"/>
</dbReference>
<evidence type="ECO:0008006" key="7">
    <source>
        <dbReference type="Google" id="ProtNLM"/>
    </source>
</evidence>
<dbReference type="PANTHER" id="PTHR20959">
    <property type="entry name" value="TRANSPORT AND GOLGI ORGANIZATION PROTEIN 6 FAMILY MEMBER"/>
    <property type="match status" value="1"/>
</dbReference>
<dbReference type="InterPro" id="IPR016024">
    <property type="entry name" value="ARM-type_fold"/>
</dbReference>
<name>A0AAJ0C8Y5_9PEZI</name>
<proteinExistence type="inferred from homology"/>
<dbReference type="InterPro" id="IPR039600">
    <property type="entry name" value="TANGO6/Rtp1"/>
</dbReference>
<dbReference type="EMBL" id="MU838997">
    <property type="protein sequence ID" value="KAK1772358.1"/>
    <property type="molecule type" value="Genomic_DNA"/>
</dbReference>
<organism evidence="5 6">
    <name type="scientific">Phialemonium atrogriseum</name>
    <dbReference type="NCBI Taxonomy" id="1093897"/>
    <lineage>
        <taxon>Eukaryota</taxon>
        <taxon>Fungi</taxon>
        <taxon>Dikarya</taxon>
        <taxon>Ascomycota</taxon>
        <taxon>Pezizomycotina</taxon>
        <taxon>Sordariomycetes</taxon>
        <taxon>Sordariomycetidae</taxon>
        <taxon>Cephalothecales</taxon>
        <taxon>Cephalothecaceae</taxon>
        <taxon>Phialemonium</taxon>
    </lineage>
</organism>
<gene>
    <name evidence="5" type="ORF">QBC33DRAFT_483304</name>
</gene>
<dbReference type="Gene3D" id="1.25.10.10">
    <property type="entry name" value="Leucine-rich Repeat Variant"/>
    <property type="match status" value="1"/>
</dbReference>
<dbReference type="SUPFAM" id="SSF48371">
    <property type="entry name" value="ARM repeat"/>
    <property type="match status" value="2"/>
</dbReference>
<accession>A0AAJ0C8Y5</accession>
<reference evidence="5" key="1">
    <citation type="submission" date="2023-06" db="EMBL/GenBank/DDBJ databases">
        <title>Genome-scale phylogeny and comparative genomics of the fungal order Sordariales.</title>
        <authorList>
            <consortium name="Lawrence Berkeley National Laboratory"/>
            <person name="Hensen N."/>
            <person name="Bonometti L."/>
            <person name="Westerberg I."/>
            <person name="Brannstrom I.O."/>
            <person name="Guillou S."/>
            <person name="Cros-Aarteil S."/>
            <person name="Calhoun S."/>
            <person name="Haridas S."/>
            <person name="Kuo A."/>
            <person name="Mondo S."/>
            <person name="Pangilinan J."/>
            <person name="Riley R."/>
            <person name="Labutti K."/>
            <person name="Andreopoulos B."/>
            <person name="Lipzen A."/>
            <person name="Chen C."/>
            <person name="Yanf M."/>
            <person name="Daum C."/>
            <person name="Ng V."/>
            <person name="Clum A."/>
            <person name="Steindorff A."/>
            <person name="Ohm R."/>
            <person name="Martin F."/>
            <person name="Silar P."/>
            <person name="Natvig D."/>
            <person name="Lalanne C."/>
            <person name="Gautier V."/>
            <person name="Ament-Velasquez S.L."/>
            <person name="Kruys A."/>
            <person name="Hutchinson M.I."/>
            <person name="Powell A.J."/>
            <person name="Barry K."/>
            <person name="Miller A.N."/>
            <person name="Grigoriev I.V."/>
            <person name="Debuchy R."/>
            <person name="Gladieux P."/>
            <person name="Thoren M.H."/>
            <person name="Johannesson H."/>
        </authorList>
    </citation>
    <scope>NUCLEOTIDE SEQUENCE</scope>
    <source>
        <strain evidence="5">8032-3</strain>
    </source>
</reference>
<comment type="caution">
    <text evidence="5">The sequence shown here is derived from an EMBL/GenBank/DDBJ whole genome shotgun (WGS) entry which is preliminary data.</text>
</comment>
<comment type="similarity">
    <text evidence="1">Belongs to the Tango6 family.</text>
</comment>
<dbReference type="GeneID" id="85308568"/>
<evidence type="ECO:0000256" key="2">
    <source>
        <dbReference type="SAM" id="MobiDB-lite"/>
    </source>
</evidence>
<dbReference type="GO" id="GO:0009306">
    <property type="term" value="P:protein secretion"/>
    <property type="evidence" value="ECO:0007669"/>
    <property type="project" value="TreeGrafter"/>
</dbReference>
<evidence type="ECO:0000256" key="1">
    <source>
        <dbReference type="ARBA" id="ARBA00005724"/>
    </source>
</evidence>
<protein>
    <recommendedName>
        <fullName evidence="7">RNA polymerase II assembly factor Rtp1 C-terminal domain-containing protein</fullName>
    </recommendedName>
</protein>
<dbReference type="Pfam" id="PF10363">
    <property type="entry name" value="RTP1_C1"/>
    <property type="match status" value="1"/>
</dbReference>
<evidence type="ECO:0000259" key="4">
    <source>
        <dbReference type="Pfam" id="PF10363"/>
    </source>
</evidence>
<feature type="compositionally biased region" description="Basic and acidic residues" evidence="2">
    <location>
        <begin position="679"/>
        <end position="691"/>
    </location>
</feature>
<feature type="domain" description="RNA polymerase II assembly factor Rtp1 C-terminal" evidence="4">
    <location>
        <begin position="554"/>
        <end position="654"/>
    </location>
</feature>